<comment type="similarity">
    <text evidence="2 7">Belongs to the TCP-1 chaperonin family.</text>
</comment>
<dbReference type="InterPro" id="IPR053374">
    <property type="entry name" value="TCP-1_chaperonin"/>
</dbReference>
<evidence type="ECO:0000256" key="4">
    <source>
        <dbReference type="ARBA" id="ARBA00022741"/>
    </source>
</evidence>
<accession>A0A7S2V196</accession>
<evidence type="ECO:0000313" key="8">
    <source>
        <dbReference type="EMBL" id="CAD9863616.1"/>
    </source>
</evidence>
<dbReference type="AlphaFoldDB" id="A0A7S2V196"/>
<dbReference type="GO" id="GO:0016887">
    <property type="term" value="F:ATP hydrolysis activity"/>
    <property type="evidence" value="ECO:0007669"/>
    <property type="project" value="InterPro"/>
</dbReference>
<dbReference type="InterPro" id="IPR002194">
    <property type="entry name" value="Chaperonin_TCP-1_CS"/>
</dbReference>
<dbReference type="SUPFAM" id="SSF54849">
    <property type="entry name" value="GroEL-intermediate domain like"/>
    <property type="match status" value="1"/>
</dbReference>
<dbReference type="GO" id="GO:0005524">
    <property type="term" value="F:ATP binding"/>
    <property type="evidence" value="ECO:0007669"/>
    <property type="project" value="UniProtKB-KW"/>
</dbReference>
<dbReference type="PROSITE" id="PS00750">
    <property type="entry name" value="TCP1_1"/>
    <property type="match status" value="1"/>
</dbReference>
<keyword evidence="5 7" id="KW-0067">ATP-binding</keyword>
<comment type="subcellular location">
    <subcellularLocation>
        <location evidence="1">Cytoplasm</location>
    </subcellularLocation>
</comment>
<keyword evidence="4 7" id="KW-0547">Nucleotide-binding</keyword>
<dbReference type="InterPro" id="IPR017998">
    <property type="entry name" value="Chaperone_TCP-1"/>
</dbReference>
<dbReference type="CDD" id="cd03342">
    <property type="entry name" value="TCP1_zeta"/>
    <property type="match status" value="1"/>
</dbReference>
<dbReference type="Gene3D" id="1.10.560.10">
    <property type="entry name" value="GroEL-like equatorial domain"/>
    <property type="match status" value="1"/>
</dbReference>
<keyword evidence="6 7" id="KW-0143">Chaperone</keyword>
<dbReference type="SUPFAM" id="SSF48592">
    <property type="entry name" value="GroEL equatorial domain-like"/>
    <property type="match status" value="1"/>
</dbReference>
<dbReference type="InterPro" id="IPR027413">
    <property type="entry name" value="GROEL-like_equatorial_sf"/>
</dbReference>
<dbReference type="FunFam" id="1.10.560.10:FF:000058">
    <property type="entry name" value="T-complex protein 1 subunit zeta"/>
    <property type="match status" value="1"/>
</dbReference>
<name>A0A7S2V196_9STRA</name>
<evidence type="ECO:0000256" key="7">
    <source>
        <dbReference type="RuleBase" id="RU004187"/>
    </source>
</evidence>
<sequence>MASSARLVNPNAEVVTRSQALAVNVSAAKGLQSVLKTNLGPRGTLKMLVGGAGQIKLTKDGRVLLHEMQIQHPTAVLIARTATAQDDITGDGTTSSVLLTGELLKQAERYLAEGLHPRSLTEGFDLARDRVLDFLEKFKVEIGEDREVLASVARTALRTKLQQDLADQLTEVVTDATLCVRTSKDQPIDLHMVEIMHMPHRAAHDSRLVKGLVLDHGARHPDMPRRLEKCHVFTCNVSFEYEKTEVSSGFFYSSAEQREKLVESERKFTDEKVKVVIEFKRSVCKEGESFVIINQKGIDPLSLDMFAKEGIFALRRAKRRNMERLTLACGGMAVNCVDDLTPDVLGWADEVYEQTLGEDKFTFVEGVRNPRSCTILVKGPNEHTINQVKDAVRDGLRAVKNAVEDGHAVPGGGALEVAAAADLFEYKHAVEGKAKLGIQAFADALLVIPKTLAENSGFDVQDSLIKVQDEQRKAGGGAVAVGLDLMTGEPMLPDQEGIWDNYRVKRQFLHLSTVLASQLLLVDEVMRAGKAMGKQPEPGMGQEAM</sequence>
<dbReference type="Gene3D" id="3.50.7.10">
    <property type="entry name" value="GroEL"/>
    <property type="match status" value="1"/>
</dbReference>
<organism evidence="8">
    <name type="scientific">Fibrocapsa japonica</name>
    <dbReference type="NCBI Taxonomy" id="94617"/>
    <lineage>
        <taxon>Eukaryota</taxon>
        <taxon>Sar</taxon>
        <taxon>Stramenopiles</taxon>
        <taxon>Ochrophyta</taxon>
        <taxon>Raphidophyceae</taxon>
        <taxon>Chattonellales</taxon>
        <taxon>Chattonellaceae</taxon>
        <taxon>Fibrocapsa</taxon>
    </lineage>
</organism>
<dbReference type="NCBIfam" id="NF041083">
    <property type="entry name" value="thermosome_beta"/>
    <property type="match status" value="1"/>
</dbReference>
<evidence type="ECO:0000256" key="6">
    <source>
        <dbReference type="ARBA" id="ARBA00023186"/>
    </source>
</evidence>
<gene>
    <name evidence="8" type="ORF">FJAP1339_LOCUS6002</name>
</gene>
<proteinExistence type="inferred from homology"/>
<dbReference type="FunFam" id="1.10.560.10:FF:000038">
    <property type="entry name" value="Chaperonin containing TCP1 subunit 6B"/>
    <property type="match status" value="1"/>
</dbReference>
<evidence type="ECO:0000256" key="5">
    <source>
        <dbReference type="ARBA" id="ARBA00022840"/>
    </source>
</evidence>
<dbReference type="InterPro" id="IPR002423">
    <property type="entry name" value="Cpn60/GroEL/TCP-1"/>
</dbReference>
<dbReference type="InterPro" id="IPR027410">
    <property type="entry name" value="TCP-1-like_intermed_sf"/>
</dbReference>
<dbReference type="PANTHER" id="PTHR11353">
    <property type="entry name" value="CHAPERONIN"/>
    <property type="match status" value="1"/>
</dbReference>
<dbReference type="SUPFAM" id="SSF52029">
    <property type="entry name" value="GroEL apical domain-like"/>
    <property type="match status" value="1"/>
</dbReference>
<evidence type="ECO:0008006" key="9">
    <source>
        <dbReference type="Google" id="ProtNLM"/>
    </source>
</evidence>
<dbReference type="Pfam" id="PF00118">
    <property type="entry name" value="Cpn60_TCP1"/>
    <property type="match status" value="1"/>
</dbReference>
<evidence type="ECO:0000256" key="1">
    <source>
        <dbReference type="ARBA" id="ARBA00004496"/>
    </source>
</evidence>
<dbReference type="EMBL" id="HBHR01012304">
    <property type="protein sequence ID" value="CAD9863616.1"/>
    <property type="molecule type" value="Transcribed_RNA"/>
</dbReference>
<dbReference type="GO" id="GO:0005737">
    <property type="term" value="C:cytoplasm"/>
    <property type="evidence" value="ECO:0007669"/>
    <property type="project" value="UniProtKB-SubCell"/>
</dbReference>
<evidence type="ECO:0000256" key="2">
    <source>
        <dbReference type="ARBA" id="ARBA00008020"/>
    </source>
</evidence>
<dbReference type="PROSITE" id="PS00995">
    <property type="entry name" value="TCP1_3"/>
    <property type="match status" value="1"/>
</dbReference>
<dbReference type="InterPro" id="IPR027409">
    <property type="entry name" value="GroEL-like_apical_dom_sf"/>
</dbReference>
<protein>
    <recommendedName>
        <fullName evidence="9">T-complex protein 1 subunit zeta</fullName>
    </recommendedName>
</protein>
<dbReference type="GO" id="GO:0140662">
    <property type="term" value="F:ATP-dependent protein folding chaperone"/>
    <property type="evidence" value="ECO:0007669"/>
    <property type="project" value="InterPro"/>
</dbReference>
<dbReference type="Gene3D" id="3.30.260.10">
    <property type="entry name" value="TCP-1-like chaperonin intermediate domain"/>
    <property type="match status" value="1"/>
</dbReference>
<dbReference type="FunFam" id="3.30.260.10:FF:000017">
    <property type="entry name" value="T-complex protein 1 subunit zeta"/>
    <property type="match status" value="1"/>
</dbReference>
<keyword evidence="3" id="KW-0963">Cytoplasm</keyword>
<dbReference type="PRINTS" id="PR00304">
    <property type="entry name" value="TCOMPLEXTCP1"/>
</dbReference>
<evidence type="ECO:0000256" key="3">
    <source>
        <dbReference type="ARBA" id="ARBA00022490"/>
    </source>
</evidence>
<dbReference type="GO" id="GO:0051082">
    <property type="term" value="F:unfolded protein binding"/>
    <property type="evidence" value="ECO:0007669"/>
    <property type="project" value="InterPro"/>
</dbReference>
<dbReference type="FunFam" id="3.50.7.10:FF:000004">
    <property type="entry name" value="T-complex protein 1 subunit zeta"/>
    <property type="match status" value="1"/>
</dbReference>
<dbReference type="NCBIfam" id="TIGR02347">
    <property type="entry name" value="chap_CCT_zeta"/>
    <property type="match status" value="1"/>
</dbReference>
<dbReference type="InterPro" id="IPR012722">
    <property type="entry name" value="Chap_CCT_zeta"/>
</dbReference>
<reference evidence="8" key="1">
    <citation type="submission" date="2021-01" db="EMBL/GenBank/DDBJ databases">
        <authorList>
            <person name="Corre E."/>
            <person name="Pelletier E."/>
            <person name="Niang G."/>
            <person name="Scheremetjew M."/>
            <person name="Finn R."/>
            <person name="Kale V."/>
            <person name="Holt S."/>
            <person name="Cochrane G."/>
            <person name="Meng A."/>
            <person name="Brown T."/>
            <person name="Cohen L."/>
        </authorList>
    </citation>
    <scope>NUCLEOTIDE SEQUENCE</scope>
    <source>
        <strain evidence="8">CCMP1661</strain>
    </source>
</reference>